<reference evidence="2 3" key="1">
    <citation type="submission" date="2020-03" db="EMBL/GenBank/DDBJ databases">
        <title>Screen low temperature-resistant strains for efficient degradation of petroleum hydrocarbons under the low temperature.</title>
        <authorList>
            <person name="Wang Y."/>
            <person name="Chen J."/>
        </authorList>
    </citation>
    <scope>NUCLEOTIDE SEQUENCE [LARGE SCALE GENOMIC DNA]</scope>
    <source>
        <strain evidence="2 3">KB1</strain>
        <plasmid evidence="2 3">plas1</plasmid>
    </source>
</reference>
<organism evidence="2 3">
    <name type="scientific">Rhodococcus erythropolis</name>
    <name type="common">Arthrobacter picolinophilus</name>
    <dbReference type="NCBI Taxonomy" id="1833"/>
    <lineage>
        <taxon>Bacteria</taxon>
        <taxon>Bacillati</taxon>
        <taxon>Actinomycetota</taxon>
        <taxon>Actinomycetes</taxon>
        <taxon>Mycobacteriales</taxon>
        <taxon>Nocardiaceae</taxon>
        <taxon>Rhodococcus</taxon>
        <taxon>Rhodococcus erythropolis group</taxon>
    </lineage>
</organism>
<dbReference type="EMBL" id="CP050125">
    <property type="protein sequence ID" value="QIP43758.1"/>
    <property type="molecule type" value="Genomic_DNA"/>
</dbReference>
<feature type="transmembrane region" description="Helical" evidence="1">
    <location>
        <begin position="9"/>
        <end position="27"/>
    </location>
</feature>
<protein>
    <submittedName>
        <fullName evidence="2">Uncharacterized protein</fullName>
    </submittedName>
</protein>
<keyword evidence="1" id="KW-0472">Membrane</keyword>
<proteinExistence type="predicted"/>
<name>A0A6G9D3M0_RHOER</name>
<keyword evidence="1" id="KW-0812">Transmembrane</keyword>
<geneLocation type="plasmid" evidence="2 3">
    <name>plas1</name>
</geneLocation>
<keyword evidence="1" id="KW-1133">Transmembrane helix</keyword>
<accession>A0A6G9D3M0</accession>
<dbReference type="Proteomes" id="UP000502345">
    <property type="component" value="Plasmid plas1"/>
</dbReference>
<evidence type="ECO:0000313" key="2">
    <source>
        <dbReference type="EMBL" id="QIP43758.1"/>
    </source>
</evidence>
<evidence type="ECO:0000313" key="3">
    <source>
        <dbReference type="Proteomes" id="UP000502345"/>
    </source>
</evidence>
<evidence type="ECO:0000256" key="1">
    <source>
        <dbReference type="SAM" id="Phobius"/>
    </source>
</evidence>
<sequence length="45" mass="4789">MIAGAVNDWSVVVMALVLVPFVVIVRWPNTPSGVVFGEESSNSVD</sequence>
<gene>
    <name evidence="2" type="ORF">G9444_6515</name>
</gene>
<keyword evidence="2" id="KW-0614">Plasmid</keyword>
<dbReference type="AlphaFoldDB" id="A0A6G9D3M0"/>